<dbReference type="InterPro" id="IPR024445">
    <property type="entry name" value="Tnp_ISXO2-like"/>
</dbReference>
<dbReference type="Pfam" id="PF12762">
    <property type="entry name" value="DDE_Tnp_IS1595"/>
    <property type="match status" value="1"/>
</dbReference>
<name>X1LNC3_9ZZZZ</name>
<accession>X1LNC3</accession>
<feature type="domain" description="ISXO2-like transposase" evidence="2">
    <location>
        <begin position="10"/>
        <end position="96"/>
    </location>
</feature>
<evidence type="ECO:0000259" key="2">
    <source>
        <dbReference type="Pfam" id="PF12762"/>
    </source>
</evidence>
<reference evidence="3" key="1">
    <citation type="journal article" date="2014" name="Front. Microbiol.">
        <title>High frequency of phylogenetically diverse reductive dehalogenase-homologous genes in deep subseafloor sedimentary metagenomes.</title>
        <authorList>
            <person name="Kawai M."/>
            <person name="Futagami T."/>
            <person name="Toyoda A."/>
            <person name="Takaki Y."/>
            <person name="Nishi S."/>
            <person name="Hori S."/>
            <person name="Arai W."/>
            <person name="Tsubouchi T."/>
            <person name="Morono Y."/>
            <person name="Uchiyama I."/>
            <person name="Ito T."/>
            <person name="Fujiyama A."/>
            <person name="Inagaki F."/>
            <person name="Takami H."/>
        </authorList>
    </citation>
    <scope>NUCLEOTIDE SEQUENCE</scope>
    <source>
        <strain evidence="3">Expedition CK06-06</strain>
    </source>
</reference>
<feature type="non-terminal residue" evidence="3">
    <location>
        <position position="104"/>
    </location>
</feature>
<sequence length="104" mass="11996">MKAMQQGDFKLSGKVDVDESNIGGKEPGKRGRSKGKKHEFVIGVQMLKTKIVRTFARQIKNASTKEVKPFFEQYVSTKALVRVDKWRAYNPIKKYYPNMIQQKS</sequence>
<evidence type="ECO:0000313" key="3">
    <source>
        <dbReference type="EMBL" id="GAI07331.1"/>
    </source>
</evidence>
<comment type="caution">
    <text evidence="3">The sequence shown here is derived from an EMBL/GenBank/DDBJ whole genome shotgun (WGS) entry which is preliminary data.</text>
</comment>
<dbReference type="EMBL" id="BARV01006057">
    <property type="protein sequence ID" value="GAI07331.1"/>
    <property type="molecule type" value="Genomic_DNA"/>
</dbReference>
<dbReference type="AlphaFoldDB" id="X1LNC3"/>
<evidence type="ECO:0000256" key="1">
    <source>
        <dbReference type="SAM" id="MobiDB-lite"/>
    </source>
</evidence>
<feature type="region of interest" description="Disordered" evidence="1">
    <location>
        <begin position="1"/>
        <end position="36"/>
    </location>
</feature>
<protein>
    <recommendedName>
        <fullName evidence="2">ISXO2-like transposase domain-containing protein</fullName>
    </recommendedName>
</protein>
<gene>
    <name evidence="3" type="ORF">S06H3_12367</name>
</gene>
<proteinExistence type="predicted"/>
<organism evidence="3">
    <name type="scientific">marine sediment metagenome</name>
    <dbReference type="NCBI Taxonomy" id="412755"/>
    <lineage>
        <taxon>unclassified sequences</taxon>
        <taxon>metagenomes</taxon>
        <taxon>ecological metagenomes</taxon>
    </lineage>
</organism>